<dbReference type="OrthoDB" id="9811281at2"/>
<sequence>MKRNPNYTALLLAGLLGAPAGAMAQTSSMPWVNELLSLDASSLTLLILLGAVLGVILLLLVLMIYLMSFLSTVLKREMLASGALAAAAVTGPSWWQQFKERWVTGKLKPVEEEQDLMLDHSYDGIVELDNFMPPWLKFVFYGTIVFAVAYFVNYSVLGIGKTQVEEYEEEKRLAAIQIEAYKANLLSSIDENSVIYDDSPQALQAGKTLFIENCAACHAADGGGTVGPNLTDDYWIHGNSIAAVFKVVKYGVPAKGMIPWEDQLSPEQMQQVSSYVLTLQGTTPANPKAPEGEKMAPTSPSDSADEAEEEEASEGTAAPETATAV</sequence>
<dbReference type="PROSITE" id="PS51007">
    <property type="entry name" value="CYTC"/>
    <property type="match status" value="1"/>
</dbReference>
<keyword evidence="2 4" id="KW-0479">Metal-binding</keyword>
<dbReference type="SUPFAM" id="SSF46626">
    <property type="entry name" value="Cytochrome c"/>
    <property type="match status" value="1"/>
</dbReference>
<evidence type="ECO:0000313" key="9">
    <source>
        <dbReference type="EMBL" id="EIM76615.1"/>
    </source>
</evidence>
<feature type="compositionally biased region" description="Acidic residues" evidence="5">
    <location>
        <begin position="303"/>
        <end position="313"/>
    </location>
</feature>
<evidence type="ECO:0000256" key="7">
    <source>
        <dbReference type="SAM" id="SignalP"/>
    </source>
</evidence>
<dbReference type="Pfam" id="PF14715">
    <property type="entry name" value="FixP_N"/>
    <property type="match status" value="1"/>
</dbReference>
<dbReference type="InterPro" id="IPR050597">
    <property type="entry name" value="Cytochrome_c_Oxidase_Subunit"/>
</dbReference>
<organism evidence="9 10">
    <name type="scientific">Nitritalea halalkaliphila LW7</name>
    <dbReference type="NCBI Taxonomy" id="1189621"/>
    <lineage>
        <taxon>Bacteria</taxon>
        <taxon>Pseudomonadati</taxon>
        <taxon>Bacteroidota</taxon>
        <taxon>Cytophagia</taxon>
        <taxon>Cytophagales</taxon>
        <taxon>Cyclobacteriaceae</taxon>
        <taxon>Nitritalea</taxon>
    </lineage>
</organism>
<evidence type="ECO:0000256" key="4">
    <source>
        <dbReference type="PROSITE-ProRule" id="PRU00433"/>
    </source>
</evidence>
<evidence type="ECO:0000256" key="5">
    <source>
        <dbReference type="SAM" id="MobiDB-lite"/>
    </source>
</evidence>
<dbReference type="InterPro" id="IPR009056">
    <property type="entry name" value="Cyt_c-like_dom"/>
</dbReference>
<dbReference type="GO" id="GO:0046872">
    <property type="term" value="F:metal ion binding"/>
    <property type="evidence" value="ECO:0007669"/>
    <property type="project" value="UniProtKB-KW"/>
</dbReference>
<dbReference type="PANTHER" id="PTHR33751:SF1">
    <property type="entry name" value="CBB3-TYPE CYTOCHROME C OXIDASE SUBUNIT FIXP"/>
    <property type="match status" value="1"/>
</dbReference>
<dbReference type="PATRIC" id="fig|1189621.3.peg.1898"/>
<dbReference type="InterPro" id="IPR036909">
    <property type="entry name" value="Cyt_c-like_dom_sf"/>
</dbReference>
<dbReference type="PANTHER" id="PTHR33751">
    <property type="entry name" value="CBB3-TYPE CYTOCHROME C OXIDASE SUBUNIT FIXP"/>
    <property type="match status" value="1"/>
</dbReference>
<keyword evidence="6" id="KW-0812">Transmembrane</keyword>
<dbReference type="Proteomes" id="UP000005551">
    <property type="component" value="Unassembled WGS sequence"/>
</dbReference>
<accession>I5C463</accession>
<evidence type="ECO:0000256" key="2">
    <source>
        <dbReference type="ARBA" id="ARBA00022723"/>
    </source>
</evidence>
<keyword evidence="6" id="KW-0472">Membrane</keyword>
<dbReference type="InterPro" id="IPR038414">
    <property type="entry name" value="CcoP_N_sf"/>
</dbReference>
<name>I5C463_9BACT</name>
<dbReference type="Gene3D" id="6.10.280.130">
    <property type="match status" value="1"/>
</dbReference>
<dbReference type="Gene3D" id="1.10.760.10">
    <property type="entry name" value="Cytochrome c-like domain"/>
    <property type="match status" value="1"/>
</dbReference>
<keyword evidence="10" id="KW-1185">Reference proteome</keyword>
<gene>
    <name evidence="9" type="ORF">A3SI_09108</name>
</gene>
<dbReference type="GO" id="GO:0020037">
    <property type="term" value="F:heme binding"/>
    <property type="evidence" value="ECO:0007669"/>
    <property type="project" value="InterPro"/>
</dbReference>
<feature type="transmembrane region" description="Helical" evidence="6">
    <location>
        <begin position="138"/>
        <end position="157"/>
    </location>
</feature>
<evidence type="ECO:0000313" key="10">
    <source>
        <dbReference type="Proteomes" id="UP000005551"/>
    </source>
</evidence>
<evidence type="ECO:0000256" key="1">
    <source>
        <dbReference type="ARBA" id="ARBA00022617"/>
    </source>
</evidence>
<evidence type="ECO:0000256" key="6">
    <source>
        <dbReference type="SAM" id="Phobius"/>
    </source>
</evidence>
<keyword evidence="7" id="KW-0732">Signal</keyword>
<dbReference type="STRING" id="1189621.A3SI_09108"/>
<keyword evidence="3 4" id="KW-0408">Iron</keyword>
<reference evidence="9 10" key="1">
    <citation type="submission" date="2012-05" db="EMBL/GenBank/DDBJ databases">
        <title>Genome sequence of Nitritalea halalkaliphila LW7.</title>
        <authorList>
            <person name="Jangir P.K."/>
            <person name="Singh A."/>
            <person name="Shivaji S."/>
            <person name="Sharma R."/>
        </authorList>
    </citation>
    <scope>NUCLEOTIDE SEQUENCE [LARGE SCALE GENOMIC DNA]</scope>
    <source>
        <strain evidence="9 10">LW7</strain>
    </source>
</reference>
<evidence type="ECO:0000256" key="3">
    <source>
        <dbReference type="ARBA" id="ARBA00023004"/>
    </source>
</evidence>
<feature type="transmembrane region" description="Helical" evidence="6">
    <location>
        <begin position="78"/>
        <end position="95"/>
    </location>
</feature>
<proteinExistence type="predicted"/>
<feature type="domain" description="Cytochrome c" evidence="8">
    <location>
        <begin position="201"/>
        <end position="280"/>
    </location>
</feature>
<dbReference type="EMBL" id="AJYA01000019">
    <property type="protein sequence ID" value="EIM76615.1"/>
    <property type="molecule type" value="Genomic_DNA"/>
</dbReference>
<dbReference type="InterPro" id="IPR032858">
    <property type="entry name" value="CcoP_N"/>
</dbReference>
<protein>
    <submittedName>
        <fullName evidence="9">Cytochrome c class I</fullName>
    </submittedName>
</protein>
<comment type="caution">
    <text evidence="9">The sequence shown here is derived from an EMBL/GenBank/DDBJ whole genome shotgun (WGS) entry which is preliminary data.</text>
</comment>
<dbReference type="AlphaFoldDB" id="I5C463"/>
<feature type="transmembrane region" description="Helical" evidence="6">
    <location>
        <begin position="40"/>
        <end position="66"/>
    </location>
</feature>
<keyword evidence="1 4" id="KW-0349">Heme</keyword>
<evidence type="ECO:0000259" key="8">
    <source>
        <dbReference type="PROSITE" id="PS51007"/>
    </source>
</evidence>
<feature type="signal peptide" evidence="7">
    <location>
        <begin position="1"/>
        <end position="24"/>
    </location>
</feature>
<feature type="region of interest" description="Disordered" evidence="5">
    <location>
        <begin position="281"/>
        <end position="325"/>
    </location>
</feature>
<feature type="compositionally biased region" description="Low complexity" evidence="5">
    <location>
        <begin position="314"/>
        <end position="325"/>
    </location>
</feature>
<dbReference type="Pfam" id="PF13442">
    <property type="entry name" value="Cytochrome_CBB3"/>
    <property type="match status" value="1"/>
</dbReference>
<keyword evidence="6" id="KW-1133">Transmembrane helix</keyword>
<dbReference type="RefSeq" id="WP_009054764.1">
    <property type="nucleotide sequence ID" value="NZ_AJYA01000019.1"/>
</dbReference>
<dbReference type="GO" id="GO:0009055">
    <property type="term" value="F:electron transfer activity"/>
    <property type="evidence" value="ECO:0007669"/>
    <property type="project" value="InterPro"/>
</dbReference>
<feature type="chain" id="PRO_5003700248" evidence="7">
    <location>
        <begin position="25"/>
        <end position="325"/>
    </location>
</feature>